<dbReference type="Pfam" id="PF10502">
    <property type="entry name" value="Peptidase_S26"/>
    <property type="match status" value="1"/>
</dbReference>
<dbReference type="InterPro" id="IPR000223">
    <property type="entry name" value="Pept_S26A_signal_pept_1"/>
</dbReference>
<reference evidence="7 8" key="1">
    <citation type="submission" date="2020-06" db="EMBL/GenBank/DDBJ databases">
        <authorList>
            <person name="Chanama M."/>
        </authorList>
    </citation>
    <scope>NUCLEOTIDE SEQUENCE [LARGE SCALE GENOMIC DNA]</scope>
    <source>
        <strain evidence="7 8">TBRC6557</strain>
    </source>
</reference>
<comment type="similarity">
    <text evidence="3">Belongs to the peptidase S26 family.</text>
</comment>
<feature type="domain" description="Peptidase S26" evidence="6">
    <location>
        <begin position="95"/>
        <end position="131"/>
    </location>
</feature>
<dbReference type="PROSITE" id="PS00761">
    <property type="entry name" value="SPASE_I_3"/>
    <property type="match status" value="1"/>
</dbReference>
<dbReference type="InterPro" id="IPR019758">
    <property type="entry name" value="Pept_S26A_signal_pept_1_CS"/>
</dbReference>
<keyword evidence="8" id="KW-1185">Reference proteome</keyword>
<dbReference type="GO" id="GO:0006465">
    <property type="term" value="P:signal peptide processing"/>
    <property type="evidence" value="ECO:0007669"/>
    <property type="project" value="InterPro"/>
</dbReference>
<accession>A0A7Y6IPQ2</accession>
<comment type="catalytic activity">
    <reaction evidence="1">
        <text>Cleavage of hydrophobic, N-terminal signal or leader sequences from secreted and periplasmic proteins.</text>
        <dbReference type="EC" id="3.4.21.89"/>
    </reaction>
</comment>
<dbReference type="PANTHER" id="PTHR43390:SF1">
    <property type="entry name" value="CHLOROPLAST PROCESSING PEPTIDASE"/>
    <property type="match status" value="1"/>
</dbReference>
<evidence type="ECO:0000256" key="4">
    <source>
        <dbReference type="ARBA" id="ARBA00013208"/>
    </source>
</evidence>
<evidence type="ECO:0000256" key="2">
    <source>
        <dbReference type="ARBA" id="ARBA00004401"/>
    </source>
</evidence>
<dbReference type="EC" id="3.4.21.89" evidence="4"/>
<evidence type="ECO:0000313" key="8">
    <source>
        <dbReference type="Proteomes" id="UP000546126"/>
    </source>
</evidence>
<name>A0A7Y6IPQ2_9ACTN</name>
<evidence type="ECO:0000313" key="7">
    <source>
        <dbReference type="EMBL" id="NUW42149.1"/>
    </source>
</evidence>
<evidence type="ECO:0000259" key="6">
    <source>
        <dbReference type="Pfam" id="PF10502"/>
    </source>
</evidence>
<dbReference type="PANTHER" id="PTHR43390">
    <property type="entry name" value="SIGNAL PEPTIDASE I"/>
    <property type="match status" value="1"/>
</dbReference>
<protein>
    <recommendedName>
        <fullName evidence="4">signal peptidase I</fullName>
        <ecNumber evidence="4">3.4.21.89</ecNumber>
    </recommendedName>
</protein>
<keyword evidence="5" id="KW-0378">Hydrolase</keyword>
<dbReference type="InterPro" id="IPR036286">
    <property type="entry name" value="LexA/Signal_pep-like_sf"/>
</dbReference>
<dbReference type="GO" id="GO:0004252">
    <property type="term" value="F:serine-type endopeptidase activity"/>
    <property type="evidence" value="ECO:0007669"/>
    <property type="project" value="InterPro"/>
</dbReference>
<dbReference type="PRINTS" id="PR00727">
    <property type="entry name" value="LEADERPTASE"/>
</dbReference>
<evidence type="ECO:0000256" key="3">
    <source>
        <dbReference type="ARBA" id="ARBA00009370"/>
    </source>
</evidence>
<dbReference type="EMBL" id="JABWGO010000003">
    <property type="protein sequence ID" value="NUW42149.1"/>
    <property type="molecule type" value="Genomic_DNA"/>
</dbReference>
<dbReference type="GO" id="GO:0009003">
    <property type="term" value="F:signal peptidase activity"/>
    <property type="evidence" value="ECO:0007669"/>
    <property type="project" value="UniProtKB-EC"/>
</dbReference>
<evidence type="ECO:0000256" key="5">
    <source>
        <dbReference type="ARBA" id="ARBA00022801"/>
    </source>
</evidence>
<comment type="subcellular location">
    <subcellularLocation>
        <location evidence="2">Cell membrane</location>
        <topology evidence="2">Single-pass type II membrane protein</topology>
    </subcellularLocation>
</comment>
<dbReference type="AlphaFoldDB" id="A0A7Y6IPQ2"/>
<comment type="caution">
    <text evidence="7">The sequence shown here is derived from an EMBL/GenBank/DDBJ whole genome shotgun (WGS) entry which is preliminary data.</text>
</comment>
<organism evidence="7 8">
    <name type="scientific">Nonomuraea rhodomycinica</name>
    <dbReference type="NCBI Taxonomy" id="1712872"/>
    <lineage>
        <taxon>Bacteria</taxon>
        <taxon>Bacillati</taxon>
        <taxon>Actinomycetota</taxon>
        <taxon>Actinomycetes</taxon>
        <taxon>Streptosporangiales</taxon>
        <taxon>Streptosporangiaceae</taxon>
        <taxon>Nonomuraea</taxon>
    </lineage>
</organism>
<dbReference type="Proteomes" id="UP000546126">
    <property type="component" value="Unassembled WGS sequence"/>
</dbReference>
<dbReference type="InterPro" id="IPR019533">
    <property type="entry name" value="Peptidase_S26"/>
</dbReference>
<dbReference type="GO" id="GO:0005886">
    <property type="term" value="C:plasma membrane"/>
    <property type="evidence" value="ECO:0007669"/>
    <property type="project" value="UniProtKB-SubCell"/>
</dbReference>
<dbReference type="SUPFAM" id="SSF51306">
    <property type="entry name" value="LexA/Signal peptidase"/>
    <property type="match status" value="1"/>
</dbReference>
<evidence type="ECO:0000256" key="1">
    <source>
        <dbReference type="ARBA" id="ARBA00000677"/>
    </source>
</evidence>
<gene>
    <name evidence="7" type="ORF">HT134_18650</name>
</gene>
<proteinExistence type="inferred from homology"/>
<sequence>MEPSFRSGDRLLVRRARWVRVGQVVVVRVADPPVVYEPPPGLPPGLGLGLGPGFDEGMPKRDRPGWRLLVKRAAAVPGDPVPKEGFPALRDVPDVVVPPDAFVVLGDNAAASWDSRAFGFVRSDQLVGSMVRRLPPLS</sequence>
<dbReference type="CDD" id="cd06530">
    <property type="entry name" value="S26_SPase_I"/>
    <property type="match status" value="1"/>
</dbReference>
<dbReference type="Gene3D" id="2.10.109.10">
    <property type="entry name" value="Umud Fragment, subunit A"/>
    <property type="match status" value="1"/>
</dbReference>